<protein>
    <submittedName>
        <fullName evidence="3">Membrane protein</fullName>
    </submittedName>
</protein>
<dbReference type="RefSeq" id="WP_077088095.1">
    <property type="nucleotide sequence ID" value="NZ_LT721901.1"/>
</dbReference>
<keyword evidence="2" id="KW-1133">Transmembrane helix</keyword>
<reference evidence="3 4" key="1">
    <citation type="submission" date="2017-01" db="EMBL/GenBank/DDBJ databases">
        <authorList>
            <consortium name="Urmite Genomes"/>
        </authorList>
    </citation>
    <scope>NUCLEOTIDE SEQUENCE [LARGE SCALE GENOMIC DNA]</scope>
    <source>
        <strain evidence="3 4">AB57</strain>
    </source>
</reference>
<feature type="transmembrane region" description="Helical" evidence="2">
    <location>
        <begin position="77"/>
        <end position="96"/>
    </location>
</feature>
<evidence type="ECO:0000256" key="1">
    <source>
        <dbReference type="SAM" id="MobiDB-lite"/>
    </source>
</evidence>
<feature type="region of interest" description="Disordered" evidence="1">
    <location>
        <begin position="1"/>
        <end position="26"/>
    </location>
</feature>
<evidence type="ECO:0000313" key="4">
    <source>
        <dbReference type="Proteomes" id="UP000240988"/>
    </source>
</evidence>
<organism evidence="3 4">
    <name type="scientific">Mycobacterium rhizamassiliense</name>
    <dbReference type="NCBI Taxonomy" id="1841860"/>
    <lineage>
        <taxon>Bacteria</taxon>
        <taxon>Bacillati</taxon>
        <taxon>Actinomycetota</taxon>
        <taxon>Actinomycetes</taxon>
        <taxon>Mycobacteriales</taxon>
        <taxon>Mycobacteriaceae</taxon>
        <taxon>Mycobacterium</taxon>
    </lineage>
</organism>
<feature type="compositionally biased region" description="Low complexity" evidence="1">
    <location>
        <begin position="267"/>
        <end position="280"/>
    </location>
</feature>
<feature type="transmembrane region" description="Helical" evidence="2">
    <location>
        <begin position="38"/>
        <end position="57"/>
    </location>
</feature>
<keyword evidence="2" id="KW-0812">Transmembrane</keyword>
<evidence type="ECO:0000313" key="3">
    <source>
        <dbReference type="EMBL" id="SPM35220.1"/>
    </source>
</evidence>
<sequence>MTYSPGSPGYPPSQPGGSYPGATPSFAKTDDGPSKLPFYLNIAVAALGLAVYLLNFGPTFTLGADLGAASGGRAGDAGTAVLVAVLAALLAGLGLLPKAKNHSGVVAAIAVLGALLAISETINMPAGFALGWAIWPLVAASVLQAVAAVVVVLLEAGVITAPAPRPKYDPYAQYGQYGQYGQQYGGQPGYYGQPGPQQQQHGGPQSHNPQSSGYGSQYGGYPNQGPTQSAIPTTGGFGAQPGPQSGGQQGPSTPPTGFPSFSPPPSVEGSGSEGGSATASYQTGEQQHTPPGSAPS</sequence>
<accession>A0A2U3NUN2</accession>
<dbReference type="Pfam" id="PF17270">
    <property type="entry name" value="DUF5336"/>
    <property type="match status" value="1"/>
</dbReference>
<feature type="compositionally biased region" description="Low complexity" evidence="1">
    <location>
        <begin position="190"/>
        <end position="226"/>
    </location>
</feature>
<feature type="transmembrane region" description="Helical" evidence="2">
    <location>
        <begin position="103"/>
        <end position="122"/>
    </location>
</feature>
<dbReference type="InterPro" id="IPR035166">
    <property type="entry name" value="DUF5336"/>
</dbReference>
<feature type="compositionally biased region" description="Pro residues" evidence="1">
    <location>
        <begin position="252"/>
        <end position="266"/>
    </location>
</feature>
<evidence type="ECO:0000256" key="2">
    <source>
        <dbReference type="SAM" id="Phobius"/>
    </source>
</evidence>
<keyword evidence="4" id="KW-1185">Reference proteome</keyword>
<feature type="transmembrane region" description="Helical" evidence="2">
    <location>
        <begin position="134"/>
        <end position="158"/>
    </location>
</feature>
<feature type="compositionally biased region" description="Gly residues" evidence="1">
    <location>
        <begin position="235"/>
        <end position="249"/>
    </location>
</feature>
<proteinExistence type="predicted"/>
<gene>
    <name evidence="3" type="ORF">MRAB57_3042</name>
</gene>
<dbReference type="Proteomes" id="UP000240988">
    <property type="component" value="Unassembled WGS sequence"/>
</dbReference>
<feature type="compositionally biased region" description="Polar residues" evidence="1">
    <location>
        <begin position="281"/>
        <end position="296"/>
    </location>
</feature>
<feature type="region of interest" description="Disordered" evidence="1">
    <location>
        <begin position="185"/>
        <end position="296"/>
    </location>
</feature>
<keyword evidence="2" id="KW-0472">Membrane</keyword>
<name>A0A2U3NUN2_9MYCO</name>
<dbReference type="AlphaFoldDB" id="A0A2U3NUN2"/>
<dbReference type="STRING" id="1841860.GCA_900157375_03044"/>
<dbReference type="EMBL" id="FUFA01000004">
    <property type="protein sequence ID" value="SPM35220.1"/>
    <property type="molecule type" value="Genomic_DNA"/>
</dbReference>